<dbReference type="GO" id="GO:0016597">
    <property type="term" value="F:amino acid binding"/>
    <property type="evidence" value="ECO:0007669"/>
    <property type="project" value="InterPro"/>
</dbReference>
<dbReference type="SUPFAM" id="SSF47616">
    <property type="entry name" value="GST C-terminal domain-like"/>
    <property type="match status" value="1"/>
</dbReference>
<dbReference type="EMBL" id="CAIIXF020000005">
    <property type="protein sequence ID" value="CAH1784744.1"/>
    <property type="molecule type" value="Genomic_DNA"/>
</dbReference>
<evidence type="ECO:0000256" key="1">
    <source>
        <dbReference type="ARBA" id="ARBA00006475"/>
    </source>
</evidence>
<dbReference type="InterPro" id="IPR036282">
    <property type="entry name" value="Glutathione-S-Trfase_C_sf"/>
</dbReference>
<dbReference type="CDD" id="cd03193">
    <property type="entry name" value="GST_C_Metaxin"/>
    <property type="match status" value="1"/>
</dbReference>
<comment type="caution">
    <text evidence="2">The sequence shown here is derived from an EMBL/GenBank/DDBJ whole genome shotgun (WGS) entry which is preliminary data.</text>
</comment>
<dbReference type="Gene3D" id="1.20.1050.10">
    <property type="match status" value="1"/>
</dbReference>
<reference evidence="2" key="1">
    <citation type="submission" date="2022-03" db="EMBL/GenBank/DDBJ databases">
        <authorList>
            <person name="Martin C."/>
        </authorList>
    </citation>
    <scope>NUCLEOTIDE SEQUENCE</scope>
</reference>
<dbReference type="InterPro" id="IPR040079">
    <property type="entry name" value="Glutathione_S-Trfase"/>
</dbReference>
<sequence>MLFYILCTILALICGIVVDMLFLDTGISQKLLNVIFHKSSTRTDYPRDTVILFQLSRGPYAPSLSPFPLKLETYLRVAKIPYENDLSNKMSKKGKTPWIMYNGESVADSQFCIDYLNKKLDIDLNSHLTESEKGIARAFQKMTEENLYWAIASWRWYIDKTKAIKQLISVPSFVVWYVGRMVKKSTWGHGIGRHTPCEIKEISLKDLSALSNFLGEKNYLMGDKISEVDCAIFGMLAQILYHSPGSPHLKFVTESCQNLVDYVERIKQEVWPDWNENITRPPTK</sequence>
<keyword evidence="3" id="KW-1185">Reference proteome</keyword>
<dbReference type="Pfam" id="PF17171">
    <property type="entry name" value="GST_C_6"/>
    <property type="match status" value="1"/>
</dbReference>
<dbReference type="AlphaFoldDB" id="A0A8J1T4X7"/>
<dbReference type="GO" id="GO:0006520">
    <property type="term" value="P:amino acid metabolic process"/>
    <property type="evidence" value="ECO:0007669"/>
    <property type="project" value="InterPro"/>
</dbReference>
<dbReference type="PANTHER" id="PTHR12289:SF41">
    <property type="entry name" value="FAILED AXON CONNECTIONS-RELATED"/>
    <property type="match status" value="1"/>
</dbReference>
<evidence type="ECO:0000313" key="3">
    <source>
        <dbReference type="Proteomes" id="UP000749559"/>
    </source>
</evidence>
<evidence type="ECO:0000313" key="2">
    <source>
        <dbReference type="EMBL" id="CAH1784744.1"/>
    </source>
</evidence>
<dbReference type="PROSITE" id="PS00097">
    <property type="entry name" value="CARBAMOYLTRANSFERASE"/>
    <property type="match status" value="1"/>
</dbReference>
<dbReference type="SFLD" id="SFLDG01180">
    <property type="entry name" value="SUF1"/>
    <property type="match status" value="1"/>
</dbReference>
<dbReference type="InterPro" id="IPR036249">
    <property type="entry name" value="Thioredoxin-like_sf"/>
</dbReference>
<accession>A0A8J1T4X7</accession>
<dbReference type="SFLD" id="SFLDS00019">
    <property type="entry name" value="Glutathione_Transferase_(cytos"/>
    <property type="match status" value="1"/>
</dbReference>
<dbReference type="GO" id="GO:0005737">
    <property type="term" value="C:cytoplasm"/>
    <property type="evidence" value="ECO:0007669"/>
    <property type="project" value="TreeGrafter"/>
</dbReference>
<dbReference type="SFLD" id="SFLDG01200">
    <property type="entry name" value="SUF1.1"/>
    <property type="match status" value="1"/>
</dbReference>
<dbReference type="InterPro" id="IPR026928">
    <property type="entry name" value="FAX/IsoI-like"/>
</dbReference>
<dbReference type="OrthoDB" id="5809458at2759"/>
<dbReference type="Pfam" id="PF17172">
    <property type="entry name" value="GST_N_4"/>
    <property type="match status" value="1"/>
</dbReference>
<name>A0A8J1T4X7_OWEFU</name>
<dbReference type="Proteomes" id="UP000749559">
    <property type="component" value="Unassembled WGS sequence"/>
</dbReference>
<comment type="similarity">
    <text evidence="1">Belongs to the FAX family.</text>
</comment>
<organism evidence="2 3">
    <name type="scientific">Owenia fusiformis</name>
    <name type="common">Polychaete worm</name>
    <dbReference type="NCBI Taxonomy" id="6347"/>
    <lineage>
        <taxon>Eukaryota</taxon>
        <taxon>Metazoa</taxon>
        <taxon>Spiralia</taxon>
        <taxon>Lophotrochozoa</taxon>
        <taxon>Annelida</taxon>
        <taxon>Polychaeta</taxon>
        <taxon>Sedentaria</taxon>
        <taxon>Canalipalpata</taxon>
        <taxon>Sabellida</taxon>
        <taxon>Oweniida</taxon>
        <taxon>Oweniidae</taxon>
        <taxon>Owenia</taxon>
    </lineage>
</organism>
<dbReference type="InterPro" id="IPR050931">
    <property type="entry name" value="Mito_Protein_Transport_Metaxin"/>
</dbReference>
<dbReference type="SUPFAM" id="SSF52833">
    <property type="entry name" value="Thioredoxin-like"/>
    <property type="match status" value="1"/>
</dbReference>
<dbReference type="InterPro" id="IPR033468">
    <property type="entry name" value="Metaxin_GST"/>
</dbReference>
<dbReference type="InterPro" id="IPR012336">
    <property type="entry name" value="Thioredoxin-like_fold"/>
</dbReference>
<dbReference type="PANTHER" id="PTHR12289">
    <property type="entry name" value="METAXIN RELATED"/>
    <property type="match status" value="1"/>
</dbReference>
<protein>
    <submittedName>
        <fullName evidence="2">Uncharacterized protein</fullName>
    </submittedName>
</protein>
<dbReference type="GO" id="GO:0016743">
    <property type="term" value="F:carboxyl- or carbamoyltransferase activity"/>
    <property type="evidence" value="ECO:0007669"/>
    <property type="project" value="InterPro"/>
</dbReference>
<dbReference type="InterPro" id="IPR006130">
    <property type="entry name" value="Asp/Orn_carbamoylTrfase"/>
</dbReference>
<proteinExistence type="inferred from homology"/>
<gene>
    <name evidence="2" type="ORF">OFUS_LOCUS10889</name>
</gene>